<sequence>MDYRDKDGKDKKDNIVSLSEMRQKKEQEELERKEVENSNEVLDKMVDVLFSNMDESLKDQLKGMLSSYGMKLDEKEKLEVEAMLNSDQLKKMAKEFLPDDLTDLGGDAKREKMKELNRQSEIYRDILQWRRAYKPYTLDKFLLHKDMQNLCEEVGLKSDQRLTMQEMISALKPRLQIFLDSQMRYYDDSRMNCISILVQHNGVYHLEHSLSDDEEWKVDYFESKFMLFRVLDHGVKTLVMPKELLETVYQMNFTEYNNLTQINTTIVKFIIGLANTYGVYSLERAIEELFPFIQNKYSQKPTSFEEFEDHVRKLVKHSFGNLFLLKSYYPGVNVSSSYIYHGTVGFAEQFLEMQEQYPFEYKRFEVEDILERGSLHYYEESIQLNMIIEILKKHNEFTQKSEKQLKNIIYVFSKFEFKPNTAVVFLESMYRLPEGEELDKLLSLLSKLNEATPKWLLKGHYMGEQEDYEADTSKIINIDFHSRGARDDE</sequence>
<evidence type="ECO:0000256" key="1">
    <source>
        <dbReference type="SAM" id="MobiDB-lite"/>
    </source>
</evidence>
<feature type="region of interest" description="Disordered" evidence="1">
    <location>
        <begin position="1"/>
        <end position="35"/>
    </location>
</feature>
<feature type="compositionally biased region" description="Basic and acidic residues" evidence="1">
    <location>
        <begin position="21"/>
        <end position="35"/>
    </location>
</feature>
<protein>
    <submittedName>
        <fullName evidence="2">Uncharacterized protein</fullName>
    </submittedName>
</protein>
<keyword evidence="3" id="KW-1185">Reference proteome</keyword>
<comment type="caution">
    <text evidence="2">The sequence shown here is derived from an EMBL/GenBank/DDBJ whole genome shotgun (WGS) entry which is preliminary data.</text>
</comment>
<evidence type="ECO:0000313" key="3">
    <source>
        <dbReference type="Proteomes" id="UP001595916"/>
    </source>
</evidence>
<dbReference type="EMBL" id="JBHSHL010000051">
    <property type="protein sequence ID" value="MFC4805542.1"/>
    <property type="molecule type" value="Genomic_DNA"/>
</dbReference>
<gene>
    <name evidence="2" type="ORF">ACFO4R_10715</name>
</gene>
<dbReference type="Proteomes" id="UP001595916">
    <property type="component" value="Unassembled WGS sequence"/>
</dbReference>
<accession>A0ABV9QME1</accession>
<proteinExistence type="predicted"/>
<name>A0ABV9QME1_9FIRM</name>
<evidence type="ECO:0000313" key="2">
    <source>
        <dbReference type="EMBL" id="MFC4805542.1"/>
    </source>
</evidence>
<organism evidence="2 3">
    <name type="scientific">Filifactor villosus</name>
    <dbReference type="NCBI Taxonomy" id="29374"/>
    <lineage>
        <taxon>Bacteria</taxon>
        <taxon>Bacillati</taxon>
        <taxon>Bacillota</taxon>
        <taxon>Clostridia</taxon>
        <taxon>Peptostreptococcales</taxon>
        <taxon>Filifactoraceae</taxon>
        <taxon>Filifactor</taxon>
    </lineage>
</organism>
<reference evidence="3" key="1">
    <citation type="journal article" date="2019" name="Int. J. Syst. Evol. Microbiol.">
        <title>The Global Catalogue of Microorganisms (GCM) 10K type strain sequencing project: providing services to taxonomists for standard genome sequencing and annotation.</title>
        <authorList>
            <consortium name="The Broad Institute Genomics Platform"/>
            <consortium name="The Broad Institute Genome Sequencing Center for Infectious Disease"/>
            <person name="Wu L."/>
            <person name="Ma J."/>
        </authorList>
    </citation>
    <scope>NUCLEOTIDE SEQUENCE [LARGE SCALE GENOMIC DNA]</scope>
    <source>
        <strain evidence="3">CCUG 46385</strain>
    </source>
</reference>
<feature type="compositionally biased region" description="Basic and acidic residues" evidence="1">
    <location>
        <begin position="1"/>
        <end position="14"/>
    </location>
</feature>
<dbReference type="RefSeq" id="WP_379789109.1">
    <property type="nucleotide sequence ID" value="NZ_JBHSHL010000051.1"/>
</dbReference>